<dbReference type="Proteomes" id="UP000603453">
    <property type="component" value="Unassembled WGS sequence"/>
</dbReference>
<name>A0A8H7R6D9_9FUNG</name>
<keyword evidence="2" id="KW-1185">Reference proteome</keyword>
<organism evidence="1 2">
    <name type="scientific">Mucor saturninus</name>
    <dbReference type="NCBI Taxonomy" id="64648"/>
    <lineage>
        <taxon>Eukaryota</taxon>
        <taxon>Fungi</taxon>
        <taxon>Fungi incertae sedis</taxon>
        <taxon>Mucoromycota</taxon>
        <taxon>Mucoromycotina</taxon>
        <taxon>Mucoromycetes</taxon>
        <taxon>Mucorales</taxon>
        <taxon>Mucorineae</taxon>
        <taxon>Mucoraceae</taxon>
        <taxon>Mucor</taxon>
    </lineage>
</organism>
<gene>
    <name evidence="1" type="ORF">INT47_009514</name>
</gene>
<protein>
    <submittedName>
        <fullName evidence="1">Uncharacterized protein</fullName>
    </submittedName>
</protein>
<dbReference type="EMBL" id="JAEPRD010000038">
    <property type="protein sequence ID" value="KAG2205249.1"/>
    <property type="molecule type" value="Genomic_DNA"/>
</dbReference>
<evidence type="ECO:0000313" key="2">
    <source>
        <dbReference type="Proteomes" id="UP000603453"/>
    </source>
</evidence>
<dbReference type="AlphaFoldDB" id="A0A8H7R6D9"/>
<comment type="caution">
    <text evidence="1">The sequence shown here is derived from an EMBL/GenBank/DDBJ whole genome shotgun (WGS) entry which is preliminary data.</text>
</comment>
<evidence type="ECO:0000313" key="1">
    <source>
        <dbReference type="EMBL" id="KAG2205249.1"/>
    </source>
</evidence>
<reference evidence="1" key="1">
    <citation type="submission" date="2020-12" db="EMBL/GenBank/DDBJ databases">
        <title>Metabolic potential, ecology and presence of endohyphal bacteria is reflected in genomic diversity of Mucoromycotina.</title>
        <authorList>
            <person name="Muszewska A."/>
            <person name="Okrasinska A."/>
            <person name="Steczkiewicz K."/>
            <person name="Drgas O."/>
            <person name="Orlowska M."/>
            <person name="Perlinska-Lenart U."/>
            <person name="Aleksandrzak-Piekarczyk T."/>
            <person name="Szatraj K."/>
            <person name="Zielenkiewicz U."/>
            <person name="Pilsyk S."/>
            <person name="Malc E."/>
            <person name="Mieczkowski P."/>
            <person name="Kruszewska J.S."/>
            <person name="Biernat P."/>
            <person name="Pawlowska J."/>
        </authorList>
    </citation>
    <scope>NUCLEOTIDE SEQUENCE</scope>
    <source>
        <strain evidence="1">WA0000017839</strain>
    </source>
</reference>
<proteinExistence type="predicted"/>
<sequence>METLFKMLMKYQSVDNRVSVDEDKDDDDEDFVTGAKMITVPQEVVERDLSSKEITALVSVIMMLNDSETINGSYLKNHCRYVQPLQTLFAVLP</sequence>
<accession>A0A8H7R6D9</accession>